<dbReference type="EMBL" id="CP002013">
    <property type="protein sequence ID" value="ADG17139.1"/>
    <property type="molecule type" value="Genomic_DNA"/>
</dbReference>
<dbReference type="AlphaFoldDB" id="D5W6Z3"/>
<sequence length="92" mass="9386">MKISIGRGAGGAPYTGAVERGGAADAPCCAGCRHRVSERDGLEQRIPGLVAFSSGFGASVADSRLCRLHDQLVSPGDVCAQFESVAPSLGPR</sequence>
<proteinExistence type="predicted"/>
<name>D5W6Z3_PARAM</name>
<gene>
    <name evidence="1" type="ordered locus">BC1002_3094</name>
</gene>
<reference evidence="1 2" key="1">
    <citation type="submission" date="2010-04" db="EMBL/GenBank/DDBJ databases">
        <title>Complete sequence of chromosome 1 of Burkholderia sp. CCGE1002.</title>
        <authorList>
            <consortium name="US DOE Joint Genome Institute"/>
            <person name="Lucas S."/>
            <person name="Copeland A."/>
            <person name="Lapidus A."/>
            <person name="Cheng J.-F."/>
            <person name="Bruce D."/>
            <person name="Goodwin L."/>
            <person name="Pitluck S."/>
            <person name="Chertkov O."/>
            <person name="Detter J.C."/>
            <person name="Han C."/>
            <person name="Tapia R."/>
            <person name="Land M."/>
            <person name="Hauser L."/>
            <person name="Kyrpides N."/>
            <person name="Ovchinnikova G."/>
            <person name="Martinez-Romero E."/>
            <person name="Hernandez M.A.R."/>
            <person name="Tiedje J.M."/>
            <person name="Woyke T."/>
        </authorList>
    </citation>
    <scope>NUCLEOTIDE SEQUENCE [LARGE SCALE GENOMIC DNA]</scope>
    <source>
        <strain evidence="1 2">CCGE1002</strain>
    </source>
</reference>
<dbReference type="Proteomes" id="UP000002190">
    <property type="component" value="Chromosome 1"/>
</dbReference>
<dbReference type="KEGG" id="bge:BC1002_3094"/>
<accession>D5W6Z3</accession>
<protein>
    <submittedName>
        <fullName evidence="1">Uncharacterized protein</fullName>
    </submittedName>
</protein>
<evidence type="ECO:0000313" key="1">
    <source>
        <dbReference type="EMBL" id="ADG17139.1"/>
    </source>
</evidence>
<dbReference type="STRING" id="640511.BC1002_3094"/>
<evidence type="ECO:0000313" key="2">
    <source>
        <dbReference type="Proteomes" id="UP000002190"/>
    </source>
</evidence>
<dbReference type="HOGENOM" id="CLU_186650_0_0_4"/>
<dbReference type="eggNOG" id="ENOG50316WS">
    <property type="taxonomic scope" value="Bacteria"/>
</dbReference>
<reference evidence="1 2" key="2">
    <citation type="journal article" date="2012" name="J. Bacteriol.">
        <title>Genome Sequences of Burkholderia sp. Strains CCGE1002 and H160, Isolated from Legume Nodules in Mexico and Brazil.</title>
        <authorList>
            <person name="Ormeno-Orrillo E."/>
            <person name="Rogel M.A."/>
            <person name="Chueire L.M."/>
            <person name="Tiedje J.M."/>
            <person name="Martinez-Romero E."/>
            <person name="Hungria M."/>
        </authorList>
    </citation>
    <scope>NUCLEOTIDE SEQUENCE [LARGE SCALE GENOMIC DNA]</scope>
    <source>
        <strain evidence="1 2">CCGE1002</strain>
    </source>
</reference>
<organism evidence="1 2">
    <name type="scientific">Paraburkholderia atlantica</name>
    <dbReference type="NCBI Taxonomy" id="2654982"/>
    <lineage>
        <taxon>Bacteria</taxon>
        <taxon>Pseudomonadati</taxon>
        <taxon>Pseudomonadota</taxon>
        <taxon>Betaproteobacteria</taxon>
        <taxon>Burkholderiales</taxon>
        <taxon>Burkholderiaceae</taxon>
        <taxon>Paraburkholderia</taxon>
    </lineage>
</organism>